<dbReference type="InterPro" id="IPR001841">
    <property type="entry name" value="Znf_RING"/>
</dbReference>
<evidence type="ECO:0000313" key="5">
    <source>
        <dbReference type="EMBL" id="GMH14696.1"/>
    </source>
</evidence>
<sequence length="719" mass="78474">MVTAWRRAFCTSIRKDGEPKIATDEQKHQKQPLQDGSCGNPSPSFGYKFSFFKSSSGSNPSTPCQQSPPASSLILGCQAAETAASTLASPREGSPSLRCKTEKSPGIFQCSNPSSPRSPSTFSLLKNSLRFTKSRCGICIQRVKTGQGTSIFTAECSHAFHFPCLVVHIGKYGGLACPVCGSSWKESPLFPVRRNPQLQSEQDNKFFVKESASCDVRIYNDDEPLMSPTTGARFNPIPESDENDEDNETETAAAEFQGFAINNSTPRSKERNESSSYKDVELRISVGTAVIPVGRGHETYAVVMRVKAPPAPANTALHASIDLVTVLDVGGSMTSSKLEQMKRAMRLVISSLSSNDRLCVVAFSACSKRLLPLRRMTISGKRSARRIIGALVCSQGTCVNDALRKAAKVINDRRERNPVARIMLLSDGGDDRISSGSACLKHKTPLVSSTRFSHLDIPVHSFSLGAFSQQPCEEAFSGFFSCLLNVVVSDLRLQISFASGSAPAQISAVYSCTGRPGLLSSGSAKLGDLHAEEEREILLELKVPSSSIGPHHVLSVRSCYKSPSNQELIYGQEQGLMVPRPDGIRSSDPSIQRLRRLFIMTRAVAESRRLLGRNDLSGAHYLLESARALLLQSGSESANEWLGGVEAEIEKLHCRRQSQPQQRRTTTGRDREMRPAEGKEEPLTPTSAWKAAERLAKVAIIRKSMNRVSDLHGFENARF</sequence>
<dbReference type="PANTHER" id="PTHR10579:SF59">
    <property type="entry name" value="E3 UBIQUITIN-PROTEIN LIGASE EDA40-RELATED"/>
    <property type="match status" value="1"/>
</dbReference>
<feature type="domain" description="VWFA" evidence="4">
    <location>
        <begin position="322"/>
        <end position="465"/>
    </location>
</feature>
<evidence type="ECO:0000259" key="3">
    <source>
        <dbReference type="PROSITE" id="PS50089"/>
    </source>
</evidence>
<dbReference type="PROSITE" id="PS50089">
    <property type="entry name" value="ZF_RING_2"/>
    <property type="match status" value="1"/>
</dbReference>
<dbReference type="Pfam" id="PF17123">
    <property type="entry name" value="zf-RING_11"/>
    <property type="match status" value="1"/>
</dbReference>
<feature type="compositionally biased region" description="Polar residues" evidence="2">
    <location>
        <begin position="31"/>
        <end position="40"/>
    </location>
</feature>
<reference evidence="5" key="1">
    <citation type="submission" date="2023-05" db="EMBL/GenBank/DDBJ databases">
        <title>Nepenthes gracilis genome sequencing.</title>
        <authorList>
            <person name="Fukushima K."/>
        </authorList>
    </citation>
    <scope>NUCLEOTIDE SEQUENCE</scope>
    <source>
        <strain evidence="5">SING2019-196</strain>
    </source>
</reference>
<dbReference type="InterPro" id="IPR013083">
    <property type="entry name" value="Znf_RING/FYVE/PHD"/>
</dbReference>
<dbReference type="Proteomes" id="UP001279734">
    <property type="component" value="Unassembled WGS sequence"/>
</dbReference>
<gene>
    <name evidence="5" type="ORF">Nepgr_016537</name>
</gene>
<organism evidence="5 6">
    <name type="scientific">Nepenthes gracilis</name>
    <name type="common">Slender pitcher plant</name>
    <dbReference type="NCBI Taxonomy" id="150966"/>
    <lineage>
        <taxon>Eukaryota</taxon>
        <taxon>Viridiplantae</taxon>
        <taxon>Streptophyta</taxon>
        <taxon>Embryophyta</taxon>
        <taxon>Tracheophyta</taxon>
        <taxon>Spermatophyta</taxon>
        <taxon>Magnoliopsida</taxon>
        <taxon>eudicotyledons</taxon>
        <taxon>Gunneridae</taxon>
        <taxon>Pentapetalae</taxon>
        <taxon>Caryophyllales</taxon>
        <taxon>Nepenthaceae</taxon>
        <taxon>Nepenthes</taxon>
    </lineage>
</organism>
<dbReference type="SUPFAM" id="SSF53300">
    <property type="entry name" value="vWA-like"/>
    <property type="match status" value="1"/>
</dbReference>
<dbReference type="Gene3D" id="3.40.50.410">
    <property type="entry name" value="von Willebrand factor, type A domain"/>
    <property type="match status" value="1"/>
</dbReference>
<keyword evidence="6" id="KW-1185">Reference proteome</keyword>
<keyword evidence="1" id="KW-0863">Zinc-finger</keyword>
<dbReference type="InterPro" id="IPR036465">
    <property type="entry name" value="vWFA_dom_sf"/>
</dbReference>
<feature type="region of interest" description="Disordered" evidence="2">
    <location>
        <begin position="654"/>
        <end position="688"/>
    </location>
</feature>
<name>A0AAD3SQI2_NEPGR</name>
<feature type="compositionally biased region" description="Basic and acidic residues" evidence="2">
    <location>
        <begin position="667"/>
        <end position="682"/>
    </location>
</feature>
<protein>
    <submittedName>
        <fullName evidence="5">Uncharacterized protein</fullName>
    </submittedName>
</protein>
<feature type="domain" description="RING-type" evidence="3">
    <location>
        <begin position="136"/>
        <end position="180"/>
    </location>
</feature>
<dbReference type="GO" id="GO:0008270">
    <property type="term" value="F:zinc ion binding"/>
    <property type="evidence" value="ECO:0007669"/>
    <property type="project" value="UniProtKB-KW"/>
</dbReference>
<feature type="region of interest" description="Disordered" evidence="2">
    <location>
        <begin position="225"/>
        <end position="276"/>
    </location>
</feature>
<dbReference type="SMART" id="SM00184">
    <property type="entry name" value="RING"/>
    <property type="match status" value="1"/>
</dbReference>
<keyword evidence="1" id="KW-0479">Metal-binding</keyword>
<dbReference type="InterPro" id="IPR051266">
    <property type="entry name" value="CLCR"/>
</dbReference>
<dbReference type="AlphaFoldDB" id="A0AAD3SQI2"/>
<evidence type="ECO:0000256" key="2">
    <source>
        <dbReference type="SAM" id="MobiDB-lite"/>
    </source>
</evidence>
<keyword evidence="1" id="KW-0862">Zinc</keyword>
<feature type="region of interest" description="Disordered" evidence="2">
    <location>
        <begin position="16"/>
        <end position="42"/>
    </location>
</feature>
<proteinExistence type="predicted"/>
<dbReference type="Pfam" id="PF25243">
    <property type="entry name" value="WAV3_C"/>
    <property type="match status" value="1"/>
</dbReference>
<dbReference type="InterPro" id="IPR057427">
    <property type="entry name" value="WAV3_C"/>
</dbReference>
<evidence type="ECO:0000256" key="1">
    <source>
        <dbReference type="PROSITE-ProRule" id="PRU00175"/>
    </source>
</evidence>
<dbReference type="PROSITE" id="PS50234">
    <property type="entry name" value="VWFA"/>
    <property type="match status" value="1"/>
</dbReference>
<evidence type="ECO:0000259" key="4">
    <source>
        <dbReference type="PROSITE" id="PS50234"/>
    </source>
</evidence>
<dbReference type="Pfam" id="PF13519">
    <property type="entry name" value="VWA_2"/>
    <property type="match status" value="1"/>
</dbReference>
<dbReference type="EMBL" id="BSYO01000014">
    <property type="protein sequence ID" value="GMH14696.1"/>
    <property type="molecule type" value="Genomic_DNA"/>
</dbReference>
<dbReference type="InterPro" id="IPR002035">
    <property type="entry name" value="VWF_A"/>
</dbReference>
<dbReference type="SUPFAM" id="SSF57850">
    <property type="entry name" value="RING/U-box"/>
    <property type="match status" value="1"/>
</dbReference>
<accession>A0AAD3SQI2</accession>
<dbReference type="SMART" id="SM00327">
    <property type="entry name" value="VWA"/>
    <property type="match status" value="1"/>
</dbReference>
<evidence type="ECO:0000313" key="6">
    <source>
        <dbReference type="Proteomes" id="UP001279734"/>
    </source>
</evidence>
<feature type="compositionally biased region" description="Basic and acidic residues" evidence="2">
    <location>
        <begin position="16"/>
        <end position="28"/>
    </location>
</feature>
<feature type="compositionally biased region" description="Basic and acidic residues" evidence="2">
    <location>
        <begin position="267"/>
        <end position="276"/>
    </location>
</feature>
<comment type="caution">
    <text evidence="5">The sequence shown here is derived from an EMBL/GenBank/DDBJ whole genome shotgun (WGS) entry which is preliminary data.</text>
</comment>
<feature type="compositionally biased region" description="Acidic residues" evidence="2">
    <location>
        <begin position="239"/>
        <end position="249"/>
    </location>
</feature>
<dbReference type="PANTHER" id="PTHR10579">
    <property type="entry name" value="CALCIUM-ACTIVATED CHLORIDE CHANNEL REGULATOR"/>
    <property type="match status" value="1"/>
</dbReference>
<dbReference type="Gene3D" id="3.30.40.10">
    <property type="entry name" value="Zinc/RING finger domain, C3HC4 (zinc finger)"/>
    <property type="match status" value="1"/>
</dbReference>